<dbReference type="RefSeq" id="WP_207257125.1">
    <property type="nucleotide sequence ID" value="NZ_JAFMPP010000004.1"/>
</dbReference>
<gene>
    <name evidence="1" type="ORF">J1C48_07180</name>
</gene>
<reference evidence="1" key="1">
    <citation type="submission" date="2021-03" db="EMBL/GenBank/DDBJ databases">
        <title>Whole genome sequence of Jiella sp. CQZ9-1.</title>
        <authorList>
            <person name="Tuo L."/>
        </authorList>
    </citation>
    <scope>NUCLEOTIDE SEQUENCE</scope>
    <source>
        <strain evidence="1">CQZ9-1</strain>
    </source>
</reference>
<evidence type="ECO:0000313" key="1">
    <source>
        <dbReference type="EMBL" id="MBO0662352.1"/>
    </source>
</evidence>
<sequence length="217" mass="24573">MTRSVPTAACDIELDSVASGPDLKHGIRRLGTFARTIDTALDQFNRRYASRLVCSRPALTRTFLDWVRAFEAQRPIADRDRRDFSHFAAGLLMRAMLQNGPVRDTANKASSAEAMAPADVLVARANPIVDFWPEGFFYFEFCITILDAVLSEQGFAGIDLSEETFELRSWESFRENVKSDPDLAIPFFDVFLKGDPNWNFPLFAASRHAIRRRICDD</sequence>
<dbReference type="Proteomes" id="UP000664122">
    <property type="component" value="Unassembled WGS sequence"/>
</dbReference>
<name>A0A939FVN2_9HYPH</name>
<dbReference type="AlphaFoldDB" id="A0A939FVN2"/>
<keyword evidence="2" id="KW-1185">Reference proteome</keyword>
<dbReference type="EMBL" id="JAFMPP010000004">
    <property type="protein sequence ID" value="MBO0662352.1"/>
    <property type="molecule type" value="Genomic_DNA"/>
</dbReference>
<organism evidence="1 2">
    <name type="scientific">Jiella flava</name>
    <dbReference type="NCBI Taxonomy" id="2816857"/>
    <lineage>
        <taxon>Bacteria</taxon>
        <taxon>Pseudomonadati</taxon>
        <taxon>Pseudomonadota</taxon>
        <taxon>Alphaproteobacteria</taxon>
        <taxon>Hyphomicrobiales</taxon>
        <taxon>Aurantimonadaceae</taxon>
        <taxon>Jiella</taxon>
    </lineage>
</organism>
<protein>
    <submittedName>
        <fullName evidence="1">Uncharacterized protein</fullName>
    </submittedName>
</protein>
<accession>A0A939FVN2</accession>
<evidence type="ECO:0000313" key="2">
    <source>
        <dbReference type="Proteomes" id="UP000664122"/>
    </source>
</evidence>
<proteinExistence type="predicted"/>
<comment type="caution">
    <text evidence="1">The sequence shown here is derived from an EMBL/GenBank/DDBJ whole genome shotgun (WGS) entry which is preliminary data.</text>
</comment>